<dbReference type="EMBL" id="GL832962">
    <property type="protein sequence ID" value="EGD82961.1"/>
    <property type="molecule type" value="Genomic_DNA"/>
</dbReference>
<dbReference type="Proteomes" id="UP000007799">
    <property type="component" value="Unassembled WGS sequence"/>
</dbReference>
<feature type="signal peptide" evidence="1">
    <location>
        <begin position="1"/>
        <end position="26"/>
    </location>
</feature>
<accession>F2U620</accession>
<dbReference type="SUPFAM" id="SSF50911">
    <property type="entry name" value="Mannose 6-phosphate receptor domain"/>
    <property type="match status" value="1"/>
</dbReference>
<dbReference type="KEGG" id="sre:PTSG_03595"/>
<organism evidence="3">
    <name type="scientific">Salpingoeca rosetta (strain ATCC 50818 / BSB-021)</name>
    <dbReference type="NCBI Taxonomy" id="946362"/>
    <lineage>
        <taxon>Eukaryota</taxon>
        <taxon>Choanoflagellata</taxon>
        <taxon>Craspedida</taxon>
        <taxon>Salpingoecidae</taxon>
        <taxon>Salpingoeca</taxon>
    </lineage>
</organism>
<dbReference type="InParanoid" id="F2U620"/>
<sequence>MCFRIASALMVVLLVVLIFHTSPITANHDHTGVVRLPLDLELYEDVDYVARVDPNNEYAQSCVHDVDDGRYDFRPISGSYVVSSKADKSQFRINLCVPPKECNGQNSTTICRQKRLAREAGIEAIIEVSMGSQPLWDSAFKPSDYSLRVPYTDGSFGKTVQDIQSALTLAELFAHSELSTNTAAAIDAAVDELRRHATQSIPMTVVDFSCDPSVTGRPEFVYLGPIPLSHGTWYGVEPTQDLPADLTAAYGLMIAHACVCPNATCHLPDPPRKPPRPCHEEWDRYIFKNIPAIAIVRANT</sequence>
<proteinExistence type="predicted"/>
<dbReference type="InterPro" id="IPR009011">
    <property type="entry name" value="Man6P_isomerase_rcpt-bd_dom_sf"/>
</dbReference>
<name>F2U620_SALR5</name>
<keyword evidence="1" id="KW-0732">Signal</keyword>
<evidence type="ECO:0000313" key="2">
    <source>
        <dbReference type="EMBL" id="EGD82961.1"/>
    </source>
</evidence>
<feature type="chain" id="PRO_5003290756" evidence="1">
    <location>
        <begin position="27"/>
        <end position="300"/>
    </location>
</feature>
<dbReference type="GeneID" id="16075907"/>
<evidence type="ECO:0000256" key="1">
    <source>
        <dbReference type="SAM" id="SignalP"/>
    </source>
</evidence>
<keyword evidence="3" id="KW-1185">Reference proteome</keyword>
<dbReference type="Gene3D" id="2.70.130.10">
    <property type="entry name" value="Mannose-6-phosphate receptor binding domain"/>
    <property type="match status" value="1"/>
</dbReference>
<dbReference type="AlphaFoldDB" id="F2U620"/>
<dbReference type="RefSeq" id="XP_004995325.1">
    <property type="nucleotide sequence ID" value="XM_004995268.1"/>
</dbReference>
<protein>
    <submittedName>
        <fullName evidence="2">Uncharacterized protein</fullName>
    </submittedName>
</protein>
<gene>
    <name evidence="2" type="ORF">PTSG_03595</name>
</gene>
<reference evidence="2" key="1">
    <citation type="submission" date="2009-08" db="EMBL/GenBank/DDBJ databases">
        <title>Annotation of Salpingoeca rosetta.</title>
        <authorList>
            <consortium name="The Broad Institute Genome Sequencing Platform"/>
            <person name="Russ C."/>
            <person name="Cuomo C."/>
            <person name="Burger G."/>
            <person name="Gray M.W."/>
            <person name="Holland P.W.H."/>
            <person name="King N."/>
            <person name="Lang F.B.F."/>
            <person name="Roger A.J."/>
            <person name="Ruiz-Trillo I."/>
            <person name="Young S.K."/>
            <person name="Zeng Q."/>
            <person name="Gargeya S."/>
            <person name="Alvarado L."/>
            <person name="Berlin A."/>
            <person name="Chapman S.B."/>
            <person name="Chen Z."/>
            <person name="Freedman E."/>
            <person name="Gellesch M."/>
            <person name="Goldberg J."/>
            <person name="Griggs A."/>
            <person name="Gujja S."/>
            <person name="Heilman E."/>
            <person name="Heiman D."/>
            <person name="Howarth C."/>
            <person name="Mehta T."/>
            <person name="Neiman D."/>
            <person name="Pearson M."/>
            <person name="Roberts A."/>
            <person name="Saif S."/>
            <person name="Shea T."/>
            <person name="Shenoy N."/>
            <person name="Sisk P."/>
            <person name="Stolte C."/>
            <person name="Sykes S."/>
            <person name="White J."/>
            <person name="Yandava C."/>
            <person name="Haas B."/>
            <person name="Nusbaum C."/>
            <person name="Birren B."/>
        </authorList>
    </citation>
    <scope>NUCLEOTIDE SEQUENCE [LARGE SCALE GENOMIC DNA]</scope>
    <source>
        <strain evidence="2">ATCC 50818</strain>
    </source>
</reference>
<evidence type="ECO:0000313" key="3">
    <source>
        <dbReference type="Proteomes" id="UP000007799"/>
    </source>
</evidence>